<reference evidence="1" key="2">
    <citation type="journal article" date="2024" name="Plant">
        <title>Genomic evolution and insights into agronomic trait innovations of Sesamum species.</title>
        <authorList>
            <person name="Miao H."/>
            <person name="Wang L."/>
            <person name="Qu L."/>
            <person name="Liu H."/>
            <person name="Sun Y."/>
            <person name="Le M."/>
            <person name="Wang Q."/>
            <person name="Wei S."/>
            <person name="Zheng Y."/>
            <person name="Lin W."/>
            <person name="Duan Y."/>
            <person name="Cao H."/>
            <person name="Xiong S."/>
            <person name="Wang X."/>
            <person name="Wei L."/>
            <person name="Li C."/>
            <person name="Ma Q."/>
            <person name="Ju M."/>
            <person name="Zhao R."/>
            <person name="Li G."/>
            <person name="Mu C."/>
            <person name="Tian Q."/>
            <person name="Mei H."/>
            <person name="Zhang T."/>
            <person name="Gao T."/>
            <person name="Zhang H."/>
        </authorList>
    </citation>
    <scope>NUCLEOTIDE SEQUENCE</scope>
    <source>
        <strain evidence="1">G02</strain>
    </source>
</reference>
<dbReference type="AlphaFoldDB" id="A0AAW2NTX4"/>
<accession>A0AAW2NTX4</accession>
<sequence length="76" mass="8299">MGIGSGGFDLKRRAKGKDVGCWMRKNDEAEMAVASTLSAPVASLDEGKENEKMVRQSRVTYDVCMNCQRALEEGVS</sequence>
<proteinExistence type="predicted"/>
<gene>
    <name evidence="1" type="ORF">Sradi_4426400</name>
</gene>
<organism evidence="1">
    <name type="scientific">Sesamum radiatum</name>
    <name type="common">Black benniseed</name>
    <dbReference type="NCBI Taxonomy" id="300843"/>
    <lineage>
        <taxon>Eukaryota</taxon>
        <taxon>Viridiplantae</taxon>
        <taxon>Streptophyta</taxon>
        <taxon>Embryophyta</taxon>
        <taxon>Tracheophyta</taxon>
        <taxon>Spermatophyta</taxon>
        <taxon>Magnoliopsida</taxon>
        <taxon>eudicotyledons</taxon>
        <taxon>Gunneridae</taxon>
        <taxon>Pentapetalae</taxon>
        <taxon>asterids</taxon>
        <taxon>lamiids</taxon>
        <taxon>Lamiales</taxon>
        <taxon>Pedaliaceae</taxon>
        <taxon>Sesamum</taxon>
    </lineage>
</organism>
<evidence type="ECO:0000313" key="1">
    <source>
        <dbReference type="EMBL" id="KAL0345951.1"/>
    </source>
</evidence>
<reference evidence="1" key="1">
    <citation type="submission" date="2020-06" db="EMBL/GenBank/DDBJ databases">
        <authorList>
            <person name="Li T."/>
            <person name="Hu X."/>
            <person name="Zhang T."/>
            <person name="Song X."/>
            <person name="Zhang H."/>
            <person name="Dai N."/>
            <person name="Sheng W."/>
            <person name="Hou X."/>
            <person name="Wei L."/>
        </authorList>
    </citation>
    <scope>NUCLEOTIDE SEQUENCE</scope>
    <source>
        <strain evidence="1">G02</strain>
        <tissue evidence="1">Leaf</tissue>
    </source>
</reference>
<protein>
    <submittedName>
        <fullName evidence="1">Uncharacterized protein</fullName>
    </submittedName>
</protein>
<comment type="caution">
    <text evidence="1">The sequence shown here is derived from an EMBL/GenBank/DDBJ whole genome shotgun (WGS) entry which is preliminary data.</text>
</comment>
<name>A0AAW2NTX4_SESRA</name>
<dbReference type="EMBL" id="JACGWJ010000019">
    <property type="protein sequence ID" value="KAL0345951.1"/>
    <property type="molecule type" value="Genomic_DNA"/>
</dbReference>